<dbReference type="InterPro" id="IPR010982">
    <property type="entry name" value="Lambda_DNA-bd_dom_sf"/>
</dbReference>
<feature type="domain" description="HTH cro/C1-type" evidence="1">
    <location>
        <begin position="26"/>
        <end position="81"/>
    </location>
</feature>
<evidence type="ECO:0000313" key="3">
    <source>
        <dbReference type="Proteomes" id="UP000599074"/>
    </source>
</evidence>
<dbReference type="EMBL" id="BOON01000019">
    <property type="protein sequence ID" value="GII22713.1"/>
    <property type="molecule type" value="Genomic_DNA"/>
</dbReference>
<dbReference type="Gene3D" id="1.10.260.40">
    <property type="entry name" value="lambda repressor-like DNA-binding domains"/>
    <property type="match status" value="1"/>
</dbReference>
<dbReference type="SMART" id="SM00530">
    <property type="entry name" value="HTH_XRE"/>
    <property type="match status" value="1"/>
</dbReference>
<comment type="caution">
    <text evidence="2">The sequence shown here is derived from an EMBL/GenBank/DDBJ whole genome shotgun (WGS) entry which is preliminary data.</text>
</comment>
<keyword evidence="3" id="KW-1185">Reference proteome</keyword>
<dbReference type="Proteomes" id="UP000599074">
    <property type="component" value="Unassembled WGS sequence"/>
</dbReference>
<dbReference type="PROSITE" id="PS50943">
    <property type="entry name" value="HTH_CROC1"/>
    <property type="match status" value="1"/>
</dbReference>
<sequence>MGVDHTTPGRVRARDRASGPGAGAILRQVRVARGLTQAELGALCGYSASQISRLESGRQPLTDVDVLRRFAGVLGIPPHLFGLAPDRYATGSPHYFELGGQGFMVGAEVSQGGGESSVRRRDLLIGMSGAVALSAIPWQPASAAGPSEPADLLVSRLAELLLRDRMPTADPVPLARLQAALSAVKDDFQACRYSSLAAQLPRLVIAAASTADHVDGDDRLAVQEALAETYNVVAHACVKFDAGGIDWISAERAMAAARASGSVLAEAESTRTLSMLARRAGHHTQALTRAVTFADRLHVEGATPAPEALSVRGILLTNAGYTAAKAGDRTTARDLFAEAGAIARQLGRDRNDRWTAFGPTNVTLFQISAASALGDFGTAIDLAASVPTGSIRLPERQARYWVDVARAYCRWDKPAECYRALLTAERLAPEEVRARPVVRGLVRSLLSSPGQRSMPELRELAGRVRVEP</sequence>
<dbReference type="GO" id="GO:0003677">
    <property type="term" value="F:DNA binding"/>
    <property type="evidence" value="ECO:0007669"/>
    <property type="project" value="InterPro"/>
</dbReference>
<dbReference type="CDD" id="cd00093">
    <property type="entry name" value="HTH_XRE"/>
    <property type="match status" value="1"/>
</dbReference>
<dbReference type="InterPro" id="IPR001387">
    <property type="entry name" value="Cro/C1-type_HTH"/>
</dbReference>
<dbReference type="SUPFAM" id="SSF47413">
    <property type="entry name" value="lambda repressor-like DNA-binding domains"/>
    <property type="match status" value="1"/>
</dbReference>
<accession>A0A8J3X3C4</accession>
<evidence type="ECO:0000313" key="2">
    <source>
        <dbReference type="EMBL" id="GII22713.1"/>
    </source>
</evidence>
<dbReference type="AlphaFoldDB" id="A0A8J3X3C4"/>
<organism evidence="2 3">
    <name type="scientific">Planosporangium mesophilum</name>
    <dbReference type="NCBI Taxonomy" id="689768"/>
    <lineage>
        <taxon>Bacteria</taxon>
        <taxon>Bacillati</taxon>
        <taxon>Actinomycetota</taxon>
        <taxon>Actinomycetes</taxon>
        <taxon>Micromonosporales</taxon>
        <taxon>Micromonosporaceae</taxon>
        <taxon>Planosporangium</taxon>
    </lineage>
</organism>
<dbReference type="Pfam" id="PF13560">
    <property type="entry name" value="HTH_31"/>
    <property type="match status" value="1"/>
</dbReference>
<protein>
    <recommendedName>
        <fullName evidence="1">HTH cro/C1-type domain-containing protein</fullName>
    </recommendedName>
</protein>
<evidence type="ECO:0000259" key="1">
    <source>
        <dbReference type="PROSITE" id="PS50943"/>
    </source>
</evidence>
<name>A0A8J3X3C4_9ACTN</name>
<gene>
    <name evidence="2" type="ORF">Pme01_23100</name>
</gene>
<reference evidence="2" key="1">
    <citation type="submission" date="2021-01" db="EMBL/GenBank/DDBJ databases">
        <title>Whole genome shotgun sequence of Planosporangium mesophilum NBRC 109066.</title>
        <authorList>
            <person name="Komaki H."/>
            <person name="Tamura T."/>
        </authorList>
    </citation>
    <scope>NUCLEOTIDE SEQUENCE</scope>
    <source>
        <strain evidence="2">NBRC 109066</strain>
    </source>
</reference>
<dbReference type="RefSeq" id="WP_168115377.1">
    <property type="nucleotide sequence ID" value="NZ_BOON01000019.1"/>
</dbReference>
<proteinExistence type="predicted"/>